<dbReference type="InterPro" id="IPR036250">
    <property type="entry name" value="AcylCo_DH-like_C"/>
</dbReference>
<keyword evidence="4 6" id="KW-0274">FAD</keyword>
<protein>
    <submittedName>
        <fullName evidence="10">Acyl-CoA dehydrogenase family protein</fullName>
    </submittedName>
</protein>
<keyword evidence="5 6" id="KW-0560">Oxidoreductase</keyword>
<evidence type="ECO:0000256" key="1">
    <source>
        <dbReference type="ARBA" id="ARBA00001974"/>
    </source>
</evidence>
<dbReference type="Pfam" id="PF02771">
    <property type="entry name" value="Acyl-CoA_dh_N"/>
    <property type="match status" value="1"/>
</dbReference>
<evidence type="ECO:0000256" key="3">
    <source>
        <dbReference type="ARBA" id="ARBA00022630"/>
    </source>
</evidence>
<comment type="caution">
    <text evidence="10">The sequence shown here is derived from an EMBL/GenBank/DDBJ whole genome shotgun (WGS) entry which is preliminary data.</text>
</comment>
<dbReference type="Gene3D" id="2.40.110.10">
    <property type="entry name" value="Butyryl-CoA Dehydrogenase, subunit A, domain 2"/>
    <property type="match status" value="1"/>
</dbReference>
<feature type="domain" description="Acyl-CoA oxidase/dehydrogenase middle" evidence="8">
    <location>
        <begin position="116"/>
        <end position="206"/>
    </location>
</feature>
<gene>
    <name evidence="10" type="ORF">ACFFTU_05420</name>
</gene>
<feature type="domain" description="Acyl-CoA dehydrogenase/oxidase C-terminal" evidence="7">
    <location>
        <begin position="223"/>
        <end position="376"/>
    </location>
</feature>
<dbReference type="Gene3D" id="1.20.140.10">
    <property type="entry name" value="Butyryl-CoA Dehydrogenase, subunit A, domain 3"/>
    <property type="match status" value="1"/>
</dbReference>
<evidence type="ECO:0000256" key="6">
    <source>
        <dbReference type="RuleBase" id="RU362125"/>
    </source>
</evidence>
<dbReference type="InterPro" id="IPR009075">
    <property type="entry name" value="AcylCo_DH/oxidase_C"/>
</dbReference>
<evidence type="ECO:0000313" key="10">
    <source>
        <dbReference type="EMBL" id="MFB9519380.1"/>
    </source>
</evidence>
<evidence type="ECO:0000259" key="8">
    <source>
        <dbReference type="Pfam" id="PF02770"/>
    </source>
</evidence>
<evidence type="ECO:0000259" key="7">
    <source>
        <dbReference type="Pfam" id="PF00441"/>
    </source>
</evidence>
<dbReference type="EMBL" id="JBHMCR010000004">
    <property type="protein sequence ID" value="MFB9519380.1"/>
    <property type="molecule type" value="Genomic_DNA"/>
</dbReference>
<feature type="domain" description="Acyl-CoA dehydrogenase/oxidase N-terminal" evidence="9">
    <location>
        <begin position="8"/>
        <end position="112"/>
    </location>
</feature>
<dbReference type="Proteomes" id="UP001589718">
    <property type="component" value="Unassembled WGS sequence"/>
</dbReference>
<dbReference type="Pfam" id="PF00441">
    <property type="entry name" value="Acyl-CoA_dh_1"/>
    <property type="match status" value="1"/>
</dbReference>
<dbReference type="Gene3D" id="1.10.540.10">
    <property type="entry name" value="Acyl-CoA dehydrogenase/oxidase, N-terminal domain"/>
    <property type="match status" value="1"/>
</dbReference>
<keyword evidence="3 6" id="KW-0285">Flavoprotein</keyword>
<dbReference type="PANTHER" id="PTHR43292:SF3">
    <property type="entry name" value="ACYL-COA DEHYDROGENASE FADE29"/>
    <property type="match status" value="1"/>
</dbReference>
<dbReference type="PANTHER" id="PTHR43292">
    <property type="entry name" value="ACYL-COA DEHYDROGENASE"/>
    <property type="match status" value="1"/>
</dbReference>
<evidence type="ECO:0000259" key="9">
    <source>
        <dbReference type="Pfam" id="PF02771"/>
    </source>
</evidence>
<evidence type="ECO:0000256" key="5">
    <source>
        <dbReference type="ARBA" id="ARBA00023002"/>
    </source>
</evidence>
<dbReference type="InterPro" id="IPR046373">
    <property type="entry name" value="Acyl-CoA_Oxase/DH_mid-dom_sf"/>
</dbReference>
<evidence type="ECO:0000256" key="2">
    <source>
        <dbReference type="ARBA" id="ARBA00009347"/>
    </source>
</evidence>
<comment type="similarity">
    <text evidence="2 6">Belongs to the acyl-CoA dehydrogenase family.</text>
</comment>
<organism evidence="10 11">
    <name type="scientific">Streptomyces cremeus</name>
    <dbReference type="NCBI Taxonomy" id="66881"/>
    <lineage>
        <taxon>Bacteria</taxon>
        <taxon>Bacillati</taxon>
        <taxon>Actinomycetota</taxon>
        <taxon>Actinomycetes</taxon>
        <taxon>Kitasatosporales</taxon>
        <taxon>Streptomycetaceae</taxon>
        <taxon>Streptomyces</taxon>
    </lineage>
</organism>
<comment type="cofactor">
    <cofactor evidence="1 6">
        <name>FAD</name>
        <dbReference type="ChEBI" id="CHEBI:57692"/>
    </cofactor>
</comment>
<dbReference type="InterPro" id="IPR009100">
    <property type="entry name" value="AcylCoA_DH/oxidase_NM_dom_sf"/>
</dbReference>
<dbReference type="RefSeq" id="WP_345220724.1">
    <property type="nucleotide sequence ID" value="NZ_BAAAXE010000013.1"/>
</dbReference>
<dbReference type="InterPro" id="IPR052161">
    <property type="entry name" value="Mycobact_Acyl-CoA_DH"/>
</dbReference>
<dbReference type="SUPFAM" id="SSF47203">
    <property type="entry name" value="Acyl-CoA dehydrogenase C-terminal domain-like"/>
    <property type="match status" value="1"/>
</dbReference>
<dbReference type="SUPFAM" id="SSF56645">
    <property type="entry name" value="Acyl-CoA dehydrogenase NM domain-like"/>
    <property type="match status" value="1"/>
</dbReference>
<name>A0ABV5P852_STRCM</name>
<sequence length="387" mass="42006">MHLAPTGRQRRLRAELRSYFRELMPHGPPPDPAGQRALLRRIGADGMLGLGWPREYGGQGRGSDEQFVFFDEAYRAGAPVSMVTLNTVGPTLMKYGTEAQREFFLPRILRGELVFAIGYSEPEAGTDLASLRTRAVRSADGETWLIDGQKVFTSNAQNADWIWLACRTDPEAPKHRGISIVLVPTDAPGFSWTPIETVGGLTTTATYYDGIRVPAAHLVGAENEGWGLITNQLNHERVALAAIGMQAEDVYAEALAHARRIDPETGEMPGQKPWVRACLAEAHARLAMVRLLNWRLVGDVGAGTLTPGDASGVKFVGTESAVAVYRLCQEVVGDAGLVRAGSPGAFGDGELERMNRAAQINTFGGGVSEVQREIVATMRLGMRRAKR</sequence>
<evidence type="ECO:0000313" key="11">
    <source>
        <dbReference type="Proteomes" id="UP001589718"/>
    </source>
</evidence>
<dbReference type="InterPro" id="IPR013786">
    <property type="entry name" value="AcylCoA_DH/ox_N"/>
</dbReference>
<reference evidence="10 11" key="1">
    <citation type="submission" date="2024-09" db="EMBL/GenBank/DDBJ databases">
        <authorList>
            <person name="Sun Q."/>
            <person name="Mori K."/>
        </authorList>
    </citation>
    <scope>NUCLEOTIDE SEQUENCE [LARGE SCALE GENOMIC DNA]</scope>
    <source>
        <strain evidence="10 11">JCM 4362</strain>
    </source>
</reference>
<proteinExistence type="inferred from homology"/>
<evidence type="ECO:0000256" key="4">
    <source>
        <dbReference type="ARBA" id="ARBA00022827"/>
    </source>
</evidence>
<dbReference type="InterPro" id="IPR006091">
    <property type="entry name" value="Acyl-CoA_Oxase/DH_mid-dom"/>
</dbReference>
<dbReference type="InterPro" id="IPR037069">
    <property type="entry name" value="AcylCoA_DH/ox_N_sf"/>
</dbReference>
<dbReference type="Pfam" id="PF02770">
    <property type="entry name" value="Acyl-CoA_dh_M"/>
    <property type="match status" value="1"/>
</dbReference>
<keyword evidence="11" id="KW-1185">Reference proteome</keyword>
<accession>A0ABV5P852</accession>